<evidence type="ECO:0000313" key="2">
    <source>
        <dbReference type="Proteomes" id="UP001224775"/>
    </source>
</evidence>
<reference evidence="1" key="1">
    <citation type="submission" date="2023-06" db="EMBL/GenBank/DDBJ databases">
        <title>Survivors Of The Sea: Transcriptome response of Skeletonema marinoi to long-term dormancy.</title>
        <authorList>
            <person name="Pinder M.I.M."/>
            <person name="Kourtchenko O."/>
            <person name="Robertson E.K."/>
            <person name="Larsson T."/>
            <person name="Maumus F."/>
            <person name="Osuna-Cruz C.M."/>
            <person name="Vancaester E."/>
            <person name="Stenow R."/>
            <person name="Vandepoele K."/>
            <person name="Ploug H."/>
            <person name="Bruchert V."/>
            <person name="Godhe A."/>
            <person name="Topel M."/>
        </authorList>
    </citation>
    <scope>NUCLEOTIDE SEQUENCE</scope>
    <source>
        <strain evidence="1">R05AC</strain>
    </source>
</reference>
<accession>A0AAD8XWF7</accession>
<evidence type="ECO:0000313" key="1">
    <source>
        <dbReference type="EMBL" id="KAK1734942.1"/>
    </source>
</evidence>
<name>A0AAD8XWF7_9STRA</name>
<dbReference type="AlphaFoldDB" id="A0AAD8XWF7"/>
<dbReference type="EMBL" id="JATAAI010000036">
    <property type="protein sequence ID" value="KAK1734942.1"/>
    <property type="molecule type" value="Genomic_DNA"/>
</dbReference>
<sequence length="78" mass="8671">MRFRIAQLSSLGVIFNSTLKIPVIVCFVPTCRRATGSLFVAALFMKFVSTSSSLFGNFCRQNGHVHSSCSSRWRILLA</sequence>
<gene>
    <name evidence="1" type="ORF">QTG54_014402</name>
</gene>
<protein>
    <submittedName>
        <fullName evidence="1">Uncharacterized protein</fullName>
    </submittedName>
</protein>
<comment type="caution">
    <text evidence="1">The sequence shown here is derived from an EMBL/GenBank/DDBJ whole genome shotgun (WGS) entry which is preliminary data.</text>
</comment>
<organism evidence="1 2">
    <name type="scientific">Skeletonema marinoi</name>
    <dbReference type="NCBI Taxonomy" id="267567"/>
    <lineage>
        <taxon>Eukaryota</taxon>
        <taxon>Sar</taxon>
        <taxon>Stramenopiles</taxon>
        <taxon>Ochrophyta</taxon>
        <taxon>Bacillariophyta</taxon>
        <taxon>Coscinodiscophyceae</taxon>
        <taxon>Thalassiosirophycidae</taxon>
        <taxon>Thalassiosirales</taxon>
        <taxon>Skeletonemataceae</taxon>
        <taxon>Skeletonema</taxon>
        <taxon>Skeletonema marinoi-dohrnii complex</taxon>
    </lineage>
</organism>
<dbReference type="Proteomes" id="UP001224775">
    <property type="component" value="Unassembled WGS sequence"/>
</dbReference>
<proteinExistence type="predicted"/>
<keyword evidence="2" id="KW-1185">Reference proteome</keyword>